<dbReference type="Proteomes" id="UP000192674">
    <property type="component" value="Unassembled WGS sequence"/>
</dbReference>
<evidence type="ECO:0000256" key="1">
    <source>
        <dbReference type="SAM" id="MobiDB-lite"/>
    </source>
</evidence>
<reference evidence="2 3" key="1">
    <citation type="submission" date="2017-04" db="EMBL/GenBank/DDBJ databases">
        <authorList>
            <person name="Afonso C.L."/>
            <person name="Miller P.J."/>
            <person name="Scott M.A."/>
            <person name="Spackman E."/>
            <person name="Goraichik I."/>
            <person name="Dimitrov K.M."/>
            <person name="Suarez D.L."/>
            <person name="Swayne D.E."/>
        </authorList>
    </citation>
    <scope>NUCLEOTIDE SEQUENCE [LARGE SCALE GENOMIC DNA]</scope>
    <source>
        <strain evidence="2 3">DSM 43828</strain>
    </source>
</reference>
<evidence type="ECO:0008006" key="4">
    <source>
        <dbReference type="Google" id="ProtNLM"/>
    </source>
</evidence>
<sequence length="257" mass="28383">MARNAVLRRQITGQVRYEPADRFWFRRTVLTAPPTPLTRDLPHPTRNDLAWHRRFIAAKWDNSTRRRPAGRPPTHATIKKLVLQLANDNPRWGHRRIQGELERLGHPIAASTVWKILSSAGIDPAPRRTGPTPRTSSTSTPHSANASTPWYSSNTAHGDCTSPASPNTRPSTGPPNRPAISPPVSTRTHSASCSRPRHEVLDGVRRRLPSRGHGHLDQRTSGTADERALRTGHQNPPYPAAGRPVPILRLSPASTTS</sequence>
<feature type="compositionally biased region" description="Polar residues" evidence="1">
    <location>
        <begin position="183"/>
        <end position="193"/>
    </location>
</feature>
<feature type="compositionally biased region" description="Polar residues" evidence="1">
    <location>
        <begin position="142"/>
        <end position="171"/>
    </location>
</feature>
<organism evidence="2 3">
    <name type="scientific">Kibdelosporangium aridum</name>
    <dbReference type="NCBI Taxonomy" id="2030"/>
    <lineage>
        <taxon>Bacteria</taxon>
        <taxon>Bacillati</taxon>
        <taxon>Actinomycetota</taxon>
        <taxon>Actinomycetes</taxon>
        <taxon>Pseudonocardiales</taxon>
        <taxon>Pseudonocardiaceae</taxon>
        <taxon>Kibdelosporangium</taxon>
    </lineage>
</organism>
<dbReference type="EMBL" id="FWXV01000019">
    <property type="protein sequence ID" value="SMD27055.1"/>
    <property type="molecule type" value="Genomic_DNA"/>
</dbReference>
<accession>A0A1Y5YAC2</accession>
<feature type="region of interest" description="Disordered" evidence="1">
    <location>
        <begin position="121"/>
        <end position="257"/>
    </location>
</feature>
<proteinExistence type="predicted"/>
<evidence type="ECO:0000313" key="3">
    <source>
        <dbReference type="Proteomes" id="UP000192674"/>
    </source>
</evidence>
<protein>
    <recommendedName>
        <fullName evidence="4">HTH-like domain-containing protein</fullName>
    </recommendedName>
</protein>
<dbReference type="AlphaFoldDB" id="A0A1Y5YAC2"/>
<feature type="compositionally biased region" description="Pro residues" evidence="1">
    <location>
        <begin position="172"/>
        <end position="181"/>
    </location>
</feature>
<keyword evidence="3" id="KW-1185">Reference proteome</keyword>
<name>A0A1Y5YAC2_KIBAR</name>
<evidence type="ECO:0000313" key="2">
    <source>
        <dbReference type="EMBL" id="SMD27055.1"/>
    </source>
</evidence>
<feature type="compositionally biased region" description="Low complexity" evidence="1">
    <location>
        <begin position="127"/>
        <end position="141"/>
    </location>
</feature>
<feature type="compositionally biased region" description="Basic and acidic residues" evidence="1">
    <location>
        <begin position="214"/>
        <end position="229"/>
    </location>
</feature>
<feature type="compositionally biased region" description="Basic and acidic residues" evidence="1">
    <location>
        <begin position="196"/>
        <end position="205"/>
    </location>
</feature>
<gene>
    <name evidence="2" type="ORF">SAMN05661093_10652</name>
</gene>